<keyword evidence="6" id="KW-1133">Transmembrane helix</keyword>
<evidence type="ECO:0000256" key="2">
    <source>
        <dbReference type="ARBA" id="ARBA00022516"/>
    </source>
</evidence>
<protein>
    <submittedName>
        <fullName evidence="8">1-acyl-sn-glycerol-3-phosphate acyltransferase</fullName>
    </submittedName>
</protein>
<feature type="domain" description="Phospholipid/glycerol acyltransferase" evidence="7">
    <location>
        <begin position="78"/>
        <end position="196"/>
    </location>
</feature>
<reference evidence="8 9" key="1">
    <citation type="journal article" date="2020" name="Int. J. Syst. Evol. Microbiol.">
        <title>Ureaplasma miroungigenitalium sp. nov. isolated from northern elephant seals (Mirounga angustirostris) and Ureaplasma zalophigenitalium sp. nov. isolated from California sea lions (Zalophus californianus).</title>
        <authorList>
            <person name="Volokhov D.V."/>
            <person name="Gulland F.M."/>
            <person name="Gao Y."/>
            <person name="Chizhikov V.E."/>
        </authorList>
    </citation>
    <scope>NUCLEOTIDE SEQUENCE [LARGE SCALE GENOMIC DNA]</scope>
    <source>
        <strain evidence="8 9">ES3182-GEN</strain>
    </source>
</reference>
<keyword evidence="5 8" id="KW-0012">Acyltransferase</keyword>
<dbReference type="PANTHER" id="PTHR10434:SF64">
    <property type="entry name" value="1-ACYL-SN-GLYCEROL-3-PHOSPHATE ACYLTRANSFERASE-RELATED"/>
    <property type="match status" value="1"/>
</dbReference>
<dbReference type="CDD" id="cd07989">
    <property type="entry name" value="LPLAT_AGPAT-like"/>
    <property type="match status" value="1"/>
</dbReference>
<comment type="caution">
    <text evidence="8">The sequence shown here is derived from an EMBL/GenBank/DDBJ whole genome shotgun (WGS) entry which is preliminary data.</text>
</comment>
<accession>A0ABT3BME7</accession>
<keyword evidence="3" id="KW-0808">Transferase</keyword>
<evidence type="ECO:0000256" key="4">
    <source>
        <dbReference type="ARBA" id="ARBA00023098"/>
    </source>
</evidence>
<dbReference type="Pfam" id="PF01553">
    <property type="entry name" value="Acyltransferase"/>
    <property type="match status" value="1"/>
</dbReference>
<dbReference type="EMBL" id="JAOXHL010000001">
    <property type="protein sequence ID" value="MCV3728202.1"/>
    <property type="molecule type" value="Genomic_DNA"/>
</dbReference>
<evidence type="ECO:0000256" key="3">
    <source>
        <dbReference type="ARBA" id="ARBA00022679"/>
    </source>
</evidence>
<organism evidence="8 9">
    <name type="scientific">Ureaplasma miroungigenitalium</name>
    <dbReference type="NCBI Taxonomy" id="1042321"/>
    <lineage>
        <taxon>Bacteria</taxon>
        <taxon>Bacillati</taxon>
        <taxon>Mycoplasmatota</taxon>
        <taxon>Mycoplasmoidales</taxon>
        <taxon>Mycoplasmoidaceae</taxon>
        <taxon>Ureaplasma</taxon>
    </lineage>
</organism>
<dbReference type="RefSeq" id="WP_263821533.1">
    <property type="nucleotide sequence ID" value="NZ_JAOXHL010000001.1"/>
</dbReference>
<keyword evidence="4" id="KW-0443">Lipid metabolism</keyword>
<keyword evidence="6" id="KW-0472">Membrane</keyword>
<evidence type="ECO:0000313" key="8">
    <source>
        <dbReference type="EMBL" id="MCV3728202.1"/>
    </source>
</evidence>
<evidence type="ECO:0000313" key="9">
    <source>
        <dbReference type="Proteomes" id="UP001208245"/>
    </source>
</evidence>
<sequence>MNFLKAVWWIMSSPFVFFYVIWQMLFAKLLANKYKKNPEEVSEADRYKKVSKILHAIMWILNVKVKVENERFLTNRNMFYVGNHKSNIDALALFLALEKHSLQNVTFVAKIELQKSFFAPLFDLIDVVYVDRKNLRQILGTMKQQENLLKARSRGLAVFPETKRNHSDEFFAFQPAALTPAYNTASAIQPFVIGNSINTIDRYDNNNKRMRRNFAKAKNIYVSFLKPFNSYDYVNIDKQIIMRNIEKKIVDEYTRLKNVHNF</sequence>
<evidence type="ECO:0000256" key="1">
    <source>
        <dbReference type="ARBA" id="ARBA00005189"/>
    </source>
</evidence>
<dbReference type="Proteomes" id="UP001208245">
    <property type="component" value="Unassembled WGS sequence"/>
</dbReference>
<dbReference type="SUPFAM" id="SSF69593">
    <property type="entry name" value="Glycerol-3-phosphate (1)-acyltransferase"/>
    <property type="match status" value="1"/>
</dbReference>
<evidence type="ECO:0000259" key="7">
    <source>
        <dbReference type="SMART" id="SM00563"/>
    </source>
</evidence>
<name>A0ABT3BME7_9BACT</name>
<evidence type="ECO:0000256" key="5">
    <source>
        <dbReference type="ARBA" id="ARBA00023315"/>
    </source>
</evidence>
<comment type="pathway">
    <text evidence="1">Lipid metabolism.</text>
</comment>
<keyword evidence="2" id="KW-0444">Lipid biosynthesis</keyword>
<dbReference type="GO" id="GO:0016746">
    <property type="term" value="F:acyltransferase activity"/>
    <property type="evidence" value="ECO:0007669"/>
    <property type="project" value="UniProtKB-KW"/>
</dbReference>
<dbReference type="PANTHER" id="PTHR10434">
    <property type="entry name" value="1-ACYL-SN-GLYCEROL-3-PHOSPHATE ACYLTRANSFERASE"/>
    <property type="match status" value="1"/>
</dbReference>
<dbReference type="SMART" id="SM00563">
    <property type="entry name" value="PlsC"/>
    <property type="match status" value="1"/>
</dbReference>
<feature type="transmembrane region" description="Helical" evidence="6">
    <location>
        <begin position="6"/>
        <end position="26"/>
    </location>
</feature>
<dbReference type="InterPro" id="IPR002123">
    <property type="entry name" value="Plipid/glycerol_acylTrfase"/>
</dbReference>
<gene>
    <name evidence="8" type="ORF">OF376_00155</name>
</gene>
<keyword evidence="9" id="KW-1185">Reference proteome</keyword>
<evidence type="ECO:0000256" key="6">
    <source>
        <dbReference type="SAM" id="Phobius"/>
    </source>
</evidence>
<proteinExistence type="predicted"/>
<keyword evidence="6" id="KW-0812">Transmembrane</keyword>